<dbReference type="Pfam" id="PF07690">
    <property type="entry name" value="MFS_1"/>
    <property type="match status" value="1"/>
</dbReference>
<dbReference type="InterPro" id="IPR011701">
    <property type="entry name" value="MFS"/>
</dbReference>
<feature type="transmembrane region" description="Helical" evidence="6">
    <location>
        <begin position="137"/>
        <end position="155"/>
    </location>
</feature>
<evidence type="ECO:0000256" key="4">
    <source>
        <dbReference type="ARBA" id="ARBA00022989"/>
    </source>
</evidence>
<feature type="transmembrane region" description="Helical" evidence="6">
    <location>
        <begin position="302"/>
        <end position="321"/>
    </location>
</feature>
<feature type="transmembrane region" description="Helical" evidence="6">
    <location>
        <begin position="363"/>
        <end position="385"/>
    </location>
</feature>
<feature type="transmembrane region" description="Helical" evidence="6">
    <location>
        <begin position="71"/>
        <end position="89"/>
    </location>
</feature>
<dbReference type="SUPFAM" id="SSF103473">
    <property type="entry name" value="MFS general substrate transporter"/>
    <property type="match status" value="1"/>
</dbReference>
<feature type="transmembrane region" description="Helical" evidence="6">
    <location>
        <begin position="333"/>
        <end position="351"/>
    </location>
</feature>
<dbReference type="PANTHER" id="PTHR23513:SF11">
    <property type="entry name" value="STAPHYLOFERRIN A TRANSPORTER"/>
    <property type="match status" value="1"/>
</dbReference>
<keyword evidence="5 6" id="KW-0472">Membrane</keyword>
<reference evidence="7 8" key="1">
    <citation type="submission" date="2024-06" db="EMBL/GenBank/DDBJ databases">
        <title>Genomic Encyclopedia of Type Strains, Phase IV (KMG-IV): sequencing the most valuable type-strain genomes for metagenomic binning, comparative biology and taxonomic classification.</title>
        <authorList>
            <person name="Goeker M."/>
        </authorList>
    </citation>
    <scope>NUCLEOTIDE SEQUENCE [LARGE SCALE GENOMIC DNA]</scope>
    <source>
        <strain evidence="7 8">DSM 28303</strain>
    </source>
</reference>
<feature type="transmembrane region" description="Helical" evidence="6">
    <location>
        <begin position="218"/>
        <end position="239"/>
    </location>
</feature>
<feature type="transmembrane region" description="Helical" evidence="6">
    <location>
        <begin position="95"/>
        <end position="116"/>
    </location>
</feature>
<dbReference type="CDD" id="cd06173">
    <property type="entry name" value="MFS_MefA_like"/>
    <property type="match status" value="1"/>
</dbReference>
<evidence type="ECO:0000256" key="1">
    <source>
        <dbReference type="ARBA" id="ARBA00004651"/>
    </source>
</evidence>
<protein>
    <submittedName>
        <fullName evidence="7">MFS family permease</fullName>
    </submittedName>
</protein>
<gene>
    <name evidence="7" type="ORF">ABID29_001617</name>
</gene>
<evidence type="ECO:0000256" key="3">
    <source>
        <dbReference type="ARBA" id="ARBA00022692"/>
    </source>
</evidence>
<keyword evidence="3 6" id="KW-0812">Transmembrane</keyword>
<dbReference type="EMBL" id="JBEPLO010000017">
    <property type="protein sequence ID" value="MET3558492.1"/>
    <property type="molecule type" value="Genomic_DNA"/>
</dbReference>
<evidence type="ECO:0000256" key="6">
    <source>
        <dbReference type="SAM" id="Phobius"/>
    </source>
</evidence>
<dbReference type="Proteomes" id="UP001549122">
    <property type="component" value="Unassembled WGS sequence"/>
</dbReference>
<accession>A0ABV2FIY4</accession>
<organism evidence="7 8">
    <name type="scientific">Streptococcus rupicaprae</name>
    <dbReference type="NCBI Taxonomy" id="759619"/>
    <lineage>
        <taxon>Bacteria</taxon>
        <taxon>Bacillati</taxon>
        <taxon>Bacillota</taxon>
        <taxon>Bacilli</taxon>
        <taxon>Lactobacillales</taxon>
        <taxon>Streptococcaceae</taxon>
        <taxon>Streptococcus</taxon>
    </lineage>
</organism>
<feature type="transmembrane region" description="Helical" evidence="6">
    <location>
        <begin position="251"/>
        <end position="270"/>
    </location>
</feature>
<proteinExistence type="predicted"/>
<comment type="caution">
    <text evidence="7">The sequence shown here is derived from an EMBL/GenBank/DDBJ whole genome shotgun (WGS) entry which is preliminary data.</text>
</comment>
<dbReference type="RefSeq" id="WP_354365635.1">
    <property type="nucleotide sequence ID" value="NZ_JBEPLO010000017.1"/>
</dbReference>
<keyword evidence="2" id="KW-1003">Cell membrane</keyword>
<comment type="subcellular location">
    <subcellularLocation>
        <location evidence="1">Cell membrane</location>
        <topology evidence="1">Multi-pass membrane protein</topology>
    </subcellularLocation>
</comment>
<keyword evidence="4 6" id="KW-1133">Transmembrane helix</keyword>
<feature type="transmembrane region" description="Helical" evidence="6">
    <location>
        <begin position="277"/>
        <end position="296"/>
    </location>
</feature>
<dbReference type="InterPro" id="IPR036259">
    <property type="entry name" value="MFS_trans_sf"/>
</dbReference>
<feature type="transmembrane region" description="Helical" evidence="6">
    <location>
        <begin position="161"/>
        <end position="182"/>
    </location>
</feature>
<name>A0ABV2FIY4_9STRE</name>
<keyword evidence="8" id="KW-1185">Reference proteome</keyword>
<sequence>MNKTMVKLIASRAVNKIGNVVYDYGNTIWIASMGAIGQQFLGYYQLTEQVTSLLFNPFGGAVADRFKRRQILLVTDALCALLCFGVALISNDGVMLYALLFVNVILAISSAFASPANKSYIAMVVAKEDLVSYNSSLEVVLKIISVSAPLLSFALAHLTSLQMTLVIDGLSFVLSFLLVWWIDVAEPAPKDSPDPASVKRILLDIKEGASFIVREREVFFLLLVASGVNAFIAGLNYLLPFTDQLYQQTGSYASILSLGALGAICGALLARKWPSTMEALLCSLALSGLSLLLFALPVANYLAQSANFFFEAFLTMFNIHFFSQVQSRVPNQYLGRVFSTIFTLAILLMPLGTLTMTLLPHSVALSSFIYLGLGIAGFALLSLLYRKKYLSKV</sequence>
<dbReference type="PANTHER" id="PTHR23513">
    <property type="entry name" value="INTEGRAL MEMBRANE EFFLUX PROTEIN-RELATED"/>
    <property type="match status" value="1"/>
</dbReference>
<evidence type="ECO:0000313" key="7">
    <source>
        <dbReference type="EMBL" id="MET3558492.1"/>
    </source>
</evidence>
<dbReference type="Gene3D" id="1.20.1250.20">
    <property type="entry name" value="MFS general substrate transporter like domains"/>
    <property type="match status" value="1"/>
</dbReference>
<evidence type="ECO:0000313" key="8">
    <source>
        <dbReference type="Proteomes" id="UP001549122"/>
    </source>
</evidence>
<evidence type="ECO:0000256" key="5">
    <source>
        <dbReference type="ARBA" id="ARBA00023136"/>
    </source>
</evidence>
<evidence type="ECO:0000256" key="2">
    <source>
        <dbReference type="ARBA" id="ARBA00022475"/>
    </source>
</evidence>